<dbReference type="SUPFAM" id="SSF56281">
    <property type="entry name" value="Metallo-hydrolase/oxidoreductase"/>
    <property type="match status" value="1"/>
</dbReference>
<keyword evidence="3 8" id="KW-0540">Nuclease</keyword>
<keyword evidence="5 8" id="KW-0255">Endonuclease</keyword>
<dbReference type="GO" id="GO:0008270">
    <property type="term" value="F:zinc ion binding"/>
    <property type="evidence" value="ECO:0007669"/>
    <property type="project" value="UniProtKB-UniRule"/>
</dbReference>
<evidence type="ECO:0000256" key="1">
    <source>
        <dbReference type="ARBA" id="ARBA00011738"/>
    </source>
</evidence>
<evidence type="ECO:0000313" key="10">
    <source>
        <dbReference type="Proteomes" id="UP000229897"/>
    </source>
</evidence>
<feature type="binding site" evidence="8">
    <location>
        <position position="212"/>
    </location>
    <ligand>
        <name>Zn(2+)</name>
        <dbReference type="ChEBI" id="CHEBI:29105"/>
        <label>2</label>
        <note>catalytic</note>
    </ligand>
</feature>
<feature type="active site" description="Proton acceptor" evidence="8">
    <location>
        <position position="67"/>
    </location>
</feature>
<keyword evidence="10" id="KW-1185">Reference proteome</keyword>
<feature type="binding site" evidence="8">
    <location>
        <position position="68"/>
    </location>
    <ligand>
        <name>Zn(2+)</name>
        <dbReference type="ChEBI" id="CHEBI:29105"/>
        <label>2</label>
        <note>catalytic</note>
    </ligand>
</feature>
<protein>
    <recommendedName>
        <fullName evidence="8">Ribonuclease Z</fullName>
        <shortName evidence="8">RNase Z</shortName>
        <ecNumber evidence="8">3.1.26.11</ecNumber>
    </recommendedName>
    <alternativeName>
        <fullName evidence="8">tRNA 3 endonuclease</fullName>
    </alternativeName>
    <alternativeName>
        <fullName evidence="8">tRNase Z</fullName>
    </alternativeName>
</protein>
<comment type="subunit">
    <text evidence="1 8">Homodimer.</text>
</comment>
<dbReference type="RefSeq" id="WP_099876320.1">
    <property type="nucleotide sequence ID" value="NZ_CP024608.1"/>
</dbReference>
<feature type="binding site" evidence="8">
    <location>
        <position position="271"/>
    </location>
    <ligand>
        <name>Zn(2+)</name>
        <dbReference type="ChEBI" id="CHEBI:29105"/>
        <label>2</label>
        <note>catalytic</note>
    </ligand>
</feature>
<dbReference type="AlphaFoldDB" id="A0A2D2DM39"/>
<evidence type="ECO:0000256" key="7">
    <source>
        <dbReference type="ARBA" id="ARBA00022833"/>
    </source>
</evidence>
<dbReference type="OrthoDB" id="9803916at2"/>
<comment type="cofactor">
    <cofactor evidence="8">
        <name>Zn(2+)</name>
        <dbReference type="ChEBI" id="CHEBI:29105"/>
    </cofactor>
    <text evidence="8">Binds 2 Zn(2+) ions.</text>
</comment>
<dbReference type="HAMAP" id="MF_01818">
    <property type="entry name" value="RNase_Z_BN"/>
    <property type="match status" value="1"/>
</dbReference>
<dbReference type="InterPro" id="IPR013471">
    <property type="entry name" value="RNase_Z/BN"/>
</dbReference>
<feature type="binding site" evidence="8">
    <location>
        <position position="67"/>
    </location>
    <ligand>
        <name>Zn(2+)</name>
        <dbReference type="ChEBI" id="CHEBI:29105"/>
        <label>2</label>
        <note>catalytic</note>
    </ligand>
</feature>
<reference evidence="9" key="1">
    <citation type="submission" date="2017-10" db="EMBL/GenBank/DDBJ databases">
        <title>Massilia psychrophilum sp. nov., a novel purple-pigmented bacterium isolated from Tianshan glacier, Xinjiang Municipality, China.</title>
        <authorList>
            <person name="Wang H."/>
        </authorList>
    </citation>
    <scope>NUCLEOTIDE SEQUENCE [LARGE SCALE GENOMIC DNA]</scope>
    <source>
        <strain evidence="9">B2</strain>
    </source>
</reference>
<feature type="binding site" evidence="8">
    <location>
        <position position="141"/>
    </location>
    <ligand>
        <name>Zn(2+)</name>
        <dbReference type="ChEBI" id="CHEBI:29105"/>
        <label>1</label>
        <note>catalytic</note>
    </ligand>
</feature>
<comment type="catalytic activity">
    <reaction evidence="8">
        <text>Endonucleolytic cleavage of RNA, removing extra 3' nucleotides from tRNA precursor, generating 3' termini of tRNAs. A 3'-hydroxy group is left at the tRNA terminus and a 5'-phosphoryl group is left at the trailer molecule.</text>
        <dbReference type="EC" id="3.1.26.11"/>
    </reaction>
</comment>
<evidence type="ECO:0000256" key="4">
    <source>
        <dbReference type="ARBA" id="ARBA00022723"/>
    </source>
</evidence>
<dbReference type="PANTHER" id="PTHR46018:SF2">
    <property type="entry name" value="ZINC PHOSPHODIESTERASE ELAC PROTEIN 1"/>
    <property type="match status" value="1"/>
</dbReference>
<evidence type="ECO:0000256" key="5">
    <source>
        <dbReference type="ARBA" id="ARBA00022759"/>
    </source>
</evidence>
<evidence type="ECO:0000256" key="6">
    <source>
        <dbReference type="ARBA" id="ARBA00022801"/>
    </source>
</evidence>
<evidence type="ECO:0000256" key="8">
    <source>
        <dbReference type="HAMAP-Rule" id="MF_01818"/>
    </source>
</evidence>
<feature type="binding site" evidence="8">
    <location>
        <position position="65"/>
    </location>
    <ligand>
        <name>Zn(2+)</name>
        <dbReference type="ChEBI" id="CHEBI:29105"/>
        <label>1</label>
        <note>catalytic</note>
    </ligand>
</feature>
<dbReference type="EMBL" id="CP024608">
    <property type="protein sequence ID" value="ATQ76039.1"/>
    <property type="molecule type" value="Genomic_DNA"/>
</dbReference>
<dbReference type="Gene3D" id="3.60.15.10">
    <property type="entry name" value="Ribonuclease Z/Hydroxyacylglutathione hydrolase-like"/>
    <property type="match status" value="1"/>
</dbReference>
<evidence type="ECO:0000313" key="9">
    <source>
        <dbReference type="EMBL" id="ATQ76039.1"/>
    </source>
</evidence>
<organism evidence="9 10">
    <name type="scientific">Massilia violaceinigra</name>
    <dbReference type="NCBI Taxonomy" id="2045208"/>
    <lineage>
        <taxon>Bacteria</taxon>
        <taxon>Pseudomonadati</taxon>
        <taxon>Pseudomonadota</taxon>
        <taxon>Betaproteobacteria</taxon>
        <taxon>Burkholderiales</taxon>
        <taxon>Oxalobacteraceae</taxon>
        <taxon>Telluria group</taxon>
        <taxon>Massilia</taxon>
    </lineage>
</organism>
<dbReference type="Proteomes" id="UP000229897">
    <property type="component" value="Chromosome"/>
</dbReference>
<name>A0A2D2DM39_9BURK</name>
<dbReference type="Pfam" id="PF23023">
    <property type="entry name" value="Anti-Pycsar_Apyc1"/>
    <property type="match status" value="1"/>
</dbReference>
<dbReference type="GO" id="GO:0042781">
    <property type="term" value="F:3'-tRNA processing endoribonuclease activity"/>
    <property type="evidence" value="ECO:0007669"/>
    <property type="project" value="UniProtKB-UniRule"/>
</dbReference>
<proteinExistence type="inferred from homology"/>
<sequence>MFKLTFLGTSSGVPTKNRNVTALALQTSLNRDWWLIDCGEGTQHRLQHVPLTVHDLAGICITHIHGDHSYGLPGFLASAAMNGRKRPLILIAPLAVKAWLDATMLHTELFLPFPLIHVDVAGGQQVHQEPGLTIERHHLSHRAPSVGFRFAVESVKWKLDSAALRARGVPSGPLWGKLQAGHDVTLDDGTTLAAADFRVSDVQRAVAVIGGDNDTPSLLSDACAEAQVLVHEATYTEAILQKVGPGPTHSSVQRVAQFATERGLPNLILTHFSARYDNPEGMAELEAEARQHYAGNLFLAQDFASYELDAAGVVQELSVLGSRGATQ</sequence>
<dbReference type="KEGG" id="mass:CR152_16960"/>
<dbReference type="InterPro" id="IPR036866">
    <property type="entry name" value="RibonucZ/Hydroxyglut_hydro"/>
</dbReference>
<gene>
    <name evidence="8" type="primary">rnz</name>
    <name evidence="9" type="ORF">CR152_16960</name>
</gene>
<feature type="binding site" evidence="8">
    <location>
        <position position="212"/>
    </location>
    <ligand>
        <name>Zn(2+)</name>
        <dbReference type="ChEBI" id="CHEBI:29105"/>
        <label>1</label>
        <note>catalytic</note>
    </ligand>
</feature>
<keyword evidence="4 8" id="KW-0479">Metal-binding</keyword>
<evidence type="ECO:0000256" key="2">
    <source>
        <dbReference type="ARBA" id="ARBA00022694"/>
    </source>
</evidence>
<keyword evidence="2 8" id="KW-0819">tRNA processing</keyword>
<evidence type="ECO:0000256" key="3">
    <source>
        <dbReference type="ARBA" id="ARBA00022722"/>
    </source>
</evidence>
<dbReference type="EC" id="3.1.26.11" evidence="8"/>
<comment type="similarity">
    <text evidence="8">Belongs to the RNase Z family.</text>
</comment>
<keyword evidence="7 8" id="KW-0862">Zinc</keyword>
<dbReference type="PANTHER" id="PTHR46018">
    <property type="entry name" value="ZINC PHOSPHODIESTERASE ELAC PROTEIN 1"/>
    <property type="match status" value="1"/>
</dbReference>
<accession>A0A2D2DM39</accession>
<keyword evidence="6 8" id="KW-0378">Hydrolase</keyword>
<comment type="function">
    <text evidence="8">Zinc phosphodiesterase, which displays some tRNA 3'-processing endonuclease activity. Probably involved in tRNA maturation, by removing a 3'-trailer from precursor tRNA.</text>
</comment>
<feature type="binding site" evidence="8">
    <location>
        <position position="63"/>
    </location>
    <ligand>
        <name>Zn(2+)</name>
        <dbReference type="ChEBI" id="CHEBI:29105"/>
        <label>1</label>
        <note>catalytic</note>
    </ligand>
</feature>
<dbReference type="CDD" id="cd07717">
    <property type="entry name" value="RNaseZ_ZiPD-like_MBL-fold"/>
    <property type="match status" value="1"/>
</dbReference>